<evidence type="ECO:0000256" key="1">
    <source>
        <dbReference type="ARBA" id="ARBA00004651"/>
    </source>
</evidence>
<organism evidence="10 11">
    <name type="scientific">Amycolatopsis thermoflava</name>
    <dbReference type="NCBI Taxonomy" id="84480"/>
    <lineage>
        <taxon>Bacteria</taxon>
        <taxon>Bacillati</taxon>
        <taxon>Actinomycetota</taxon>
        <taxon>Actinomycetes</taxon>
        <taxon>Pseudonocardiales</taxon>
        <taxon>Pseudonocardiaceae</taxon>
        <taxon>Amycolatopsis</taxon>
        <taxon>Amycolatopsis methanolica group</taxon>
    </lineage>
</organism>
<evidence type="ECO:0000256" key="6">
    <source>
        <dbReference type="ARBA" id="ARBA00023136"/>
    </source>
</evidence>
<keyword evidence="2 7" id="KW-0813">Transport</keyword>
<sequence>MSLSATDVLARPEEATGTRPRPARRRRLPDLRRWISPLALLALWQLASSTGVLSPDKLSSPWTVLQAGVETARSGELGEAFAVSIVRVGLGFAFGAGVALVLGVVAGLSRWGGVLIDPPVQMLRTLPFLGLIPLFILWFGIGEEPKIVLVALGVAFPLYLNIYSGIRNVDDHLVEATTALGYTRWERLVHVVLPSAVPQTLVGLRQALGVAWLALIVGETVNADAGLGYLINNAREFLRTDVIVVGLIVYAALGLITDALVRLIERRALRWRGN</sequence>
<keyword evidence="11" id="KW-1185">Reference proteome</keyword>
<dbReference type="Pfam" id="PF00528">
    <property type="entry name" value="BPD_transp_1"/>
    <property type="match status" value="1"/>
</dbReference>
<evidence type="ECO:0000313" key="11">
    <source>
        <dbReference type="Proteomes" id="UP000274843"/>
    </source>
</evidence>
<feature type="transmembrane region" description="Helical" evidence="7">
    <location>
        <begin position="243"/>
        <end position="264"/>
    </location>
</feature>
<dbReference type="PROSITE" id="PS50928">
    <property type="entry name" value="ABC_TM1"/>
    <property type="match status" value="1"/>
</dbReference>
<dbReference type="AlphaFoldDB" id="A0A3N2GN45"/>
<dbReference type="GO" id="GO:0005886">
    <property type="term" value="C:plasma membrane"/>
    <property type="evidence" value="ECO:0007669"/>
    <property type="project" value="UniProtKB-SubCell"/>
</dbReference>
<feature type="domain" description="ABC transmembrane type-1" evidence="9">
    <location>
        <begin position="77"/>
        <end position="261"/>
    </location>
</feature>
<name>A0A3N2GN45_9PSEU</name>
<dbReference type="SUPFAM" id="SSF161098">
    <property type="entry name" value="MetI-like"/>
    <property type="match status" value="1"/>
</dbReference>
<evidence type="ECO:0000256" key="8">
    <source>
        <dbReference type="SAM" id="MobiDB-lite"/>
    </source>
</evidence>
<evidence type="ECO:0000256" key="3">
    <source>
        <dbReference type="ARBA" id="ARBA00022475"/>
    </source>
</evidence>
<dbReference type="EMBL" id="RKHY01000001">
    <property type="protein sequence ID" value="ROS38054.1"/>
    <property type="molecule type" value="Genomic_DNA"/>
</dbReference>
<keyword evidence="3" id="KW-1003">Cell membrane</keyword>
<evidence type="ECO:0000256" key="5">
    <source>
        <dbReference type="ARBA" id="ARBA00022989"/>
    </source>
</evidence>
<gene>
    <name evidence="10" type="ORF">EDD35_0318</name>
</gene>
<keyword evidence="5 7" id="KW-1133">Transmembrane helix</keyword>
<evidence type="ECO:0000256" key="7">
    <source>
        <dbReference type="RuleBase" id="RU363032"/>
    </source>
</evidence>
<dbReference type="PANTHER" id="PTHR30151:SF38">
    <property type="entry name" value="ALIPHATIC SULFONATES TRANSPORT PERMEASE PROTEIN SSUC-RELATED"/>
    <property type="match status" value="1"/>
</dbReference>
<dbReference type="Proteomes" id="UP000274843">
    <property type="component" value="Unassembled WGS sequence"/>
</dbReference>
<evidence type="ECO:0000256" key="4">
    <source>
        <dbReference type="ARBA" id="ARBA00022692"/>
    </source>
</evidence>
<proteinExistence type="inferred from homology"/>
<keyword evidence="4 7" id="KW-0812">Transmembrane</keyword>
<reference evidence="10 11" key="1">
    <citation type="submission" date="2018-11" db="EMBL/GenBank/DDBJ databases">
        <title>Sequencing the genomes of 1000 actinobacteria strains.</title>
        <authorList>
            <person name="Klenk H.-P."/>
        </authorList>
    </citation>
    <scope>NUCLEOTIDE SEQUENCE [LARGE SCALE GENOMIC DNA]</scope>
    <source>
        <strain evidence="10 11">DSM 44348</strain>
    </source>
</reference>
<evidence type="ECO:0000313" key="10">
    <source>
        <dbReference type="EMBL" id="ROS38054.1"/>
    </source>
</evidence>
<evidence type="ECO:0000259" key="9">
    <source>
        <dbReference type="PROSITE" id="PS50928"/>
    </source>
</evidence>
<feature type="transmembrane region" description="Helical" evidence="7">
    <location>
        <begin position="90"/>
        <end position="111"/>
    </location>
</feature>
<evidence type="ECO:0000256" key="2">
    <source>
        <dbReference type="ARBA" id="ARBA00022448"/>
    </source>
</evidence>
<dbReference type="RefSeq" id="WP_027930602.1">
    <property type="nucleotide sequence ID" value="NZ_CBDRBK010000012.1"/>
</dbReference>
<dbReference type="FunFam" id="1.10.3720.10:FF:000003">
    <property type="entry name" value="Aliphatic sulfonate ABC transporter permease"/>
    <property type="match status" value="1"/>
</dbReference>
<feature type="transmembrane region" description="Helical" evidence="7">
    <location>
        <begin position="147"/>
        <end position="166"/>
    </location>
</feature>
<comment type="subcellular location">
    <subcellularLocation>
        <location evidence="1 7">Cell membrane</location>
        <topology evidence="1 7">Multi-pass membrane protein</topology>
    </subcellularLocation>
</comment>
<protein>
    <submittedName>
        <fullName evidence="10">Sulfonate transport system permease protein</fullName>
    </submittedName>
</protein>
<feature type="transmembrane region" description="Helical" evidence="7">
    <location>
        <begin position="123"/>
        <end position="141"/>
    </location>
</feature>
<comment type="caution">
    <text evidence="10">The sequence shown here is derived from an EMBL/GenBank/DDBJ whole genome shotgun (WGS) entry which is preliminary data.</text>
</comment>
<dbReference type="GeneID" id="301841806"/>
<dbReference type="InterPro" id="IPR000515">
    <property type="entry name" value="MetI-like"/>
</dbReference>
<dbReference type="CDD" id="cd06261">
    <property type="entry name" value="TM_PBP2"/>
    <property type="match status" value="1"/>
</dbReference>
<dbReference type="PANTHER" id="PTHR30151">
    <property type="entry name" value="ALKANE SULFONATE ABC TRANSPORTER-RELATED, MEMBRANE SUBUNIT"/>
    <property type="match status" value="1"/>
</dbReference>
<feature type="region of interest" description="Disordered" evidence="8">
    <location>
        <begin position="1"/>
        <end position="23"/>
    </location>
</feature>
<keyword evidence="6 7" id="KW-0472">Membrane</keyword>
<dbReference type="GO" id="GO:0042918">
    <property type="term" value="P:alkanesulfonate transmembrane transport"/>
    <property type="evidence" value="ECO:0007669"/>
    <property type="project" value="UniProtKB-ARBA"/>
</dbReference>
<comment type="similarity">
    <text evidence="7">Belongs to the binding-protein-dependent transport system permease family.</text>
</comment>
<dbReference type="InterPro" id="IPR035906">
    <property type="entry name" value="MetI-like_sf"/>
</dbReference>
<dbReference type="Gene3D" id="1.10.3720.10">
    <property type="entry name" value="MetI-like"/>
    <property type="match status" value="1"/>
</dbReference>
<accession>A0A3N2GN45</accession>